<protein>
    <submittedName>
        <fullName evidence="5">Sodium ABC transporter ATP-binding protein</fullName>
    </submittedName>
</protein>
<dbReference type="PANTHER" id="PTHR42939">
    <property type="entry name" value="ABC TRANSPORTER ATP-BINDING PROTEIN ALBC-RELATED"/>
    <property type="match status" value="1"/>
</dbReference>
<dbReference type="InterPro" id="IPR051782">
    <property type="entry name" value="ABC_Transporter_VariousFunc"/>
</dbReference>
<dbReference type="CDD" id="cd03230">
    <property type="entry name" value="ABC_DR_subfamily_A"/>
    <property type="match status" value="1"/>
</dbReference>
<accession>A0AAD0MJJ6</accession>
<sequence>MEHVIEFKGVSKRFKDFSVQNLDLQVKKGFVTGFIGENGAGKSTTIKMIMNLLKPDSGEVRIFGLDYRTHEKEIKERIGFVYDANVFFPGLNLKDIKRIVAPAYKRWDDQLFYQYIEKFGLPLHKAIKTFSKGMQMKASLAIALSHHAELIIMDEPTAGLDPVFRRELLGTLQELMIDGNRTIFFSTHMTTDLDRIADYIAFIQNGRLVFQQSIHEVAENYALVKGSLDLLDRDTEKAFVHIQRTAAGFEALTDRIGEVEHIFGDAVVIERASLEDIMFYLKGGVEHVSFNEA</sequence>
<dbReference type="AlphaFoldDB" id="A0AAD0MJJ6"/>
<dbReference type="Gene3D" id="3.40.50.300">
    <property type="entry name" value="P-loop containing nucleotide triphosphate hydrolases"/>
    <property type="match status" value="1"/>
</dbReference>
<evidence type="ECO:0000256" key="3">
    <source>
        <dbReference type="ARBA" id="ARBA00022840"/>
    </source>
</evidence>
<organism evidence="5 6">
    <name type="scientific">Bacillus pumilus</name>
    <name type="common">Bacillus mesentericus</name>
    <dbReference type="NCBI Taxonomy" id="1408"/>
    <lineage>
        <taxon>Bacteria</taxon>
        <taxon>Bacillati</taxon>
        <taxon>Bacillota</taxon>
        <taxon>Bacilli</taxon>
        <taxon>Bacillales</taxon>
        <taxon>Bacillaceae</taxon>
        <taxon>Bacillus</taxon>
    </lineage>
</organism>
<proteinExistence type="predicted"/>
<dbReference type="PROSITE" id="PS00211">
    <property type="entry name" value="ABC_TRANSPORTER_1"/>
    <property type="match status" value="1"/>
</dbReference>
<feature type="domain" description="ABC transporter" evidence="4">
    <location>
        <begin position="5"/>
        <end position="230"/>
    </location>
</feature>
<evidence type="ECO:0000256" key="2">
    <source>
        <dbReference type="ARBA" id="ARBA00022741"/>
    </source>
</evidence>
<dbReference type="Pfam" id="PF00005">
    <property type="entry name" value="ABC_tran"/>
    <property type="match status" value="1"/>
</dbReference>
<gene>
    <name evidence="5" type="ORF">C5695_01185</name>
</gene>
<dbReference type="InterPro" id="IPR003439">
    <property type="entry name" value="ABC_transporter-like_ATP-bd"/>
</dbReference>
<dbReference type="InterPro" id="IPR017871">
    <property type="entry name" value="ABC_transporter-like_CS"/>
</dbReference>
<keyword evidence="2" id="KW-0547">Nucleotide-binding</keyword>
<dbReference type="Proteomes" id="UP000264960">
    <property type="component" value="Chromosome"/>
</dbReference>
<dbReference type="PROSITE" id="PS50893">
    <property type="entry name" value="ABC_TRANSPORTER_2"/>
    <property type="match status" value="1"/>
</dbReference>
<reference evidence="5 6" key="1">
    <citation type="submission" date="2018-02" db="EMBL/GenBank/DDBJ databases">
        <title>The complete genome of two Bacillus pumilus strains from Cuatro Cienegas, Coahuila, Mexico.</title>
        <authorList>
            <person name="Zarza E."/>
            <person name="Alcaraz L.D."/>
            <person name="Aguilar-Salinas B."/>
            <person name="Islas A."/>
            <person name="Olmedo-Alvarez G."/>
        </authorList>
    </citation>
    <scope>NUCLEOTIDE SEQUENCE [LARGE SCALE GENOMIC DNA]</scope>
    <source>
        <strain evidence="5 6">145</strain>
    </source>
</reference>
<keyword evidence="1" id="KW-0813">Transport</keyword>
<dbReference type="RefSeq" id="WP_117728376.1">
    <property type="nucleotide sequence ID" value="NZ_CP027116.1"/>
</dbReference>
<dbReference type="SMART" id="SM00382">
    <property type="entry name" value="AAA"/>
    <property type="match status" value="1"/>
</dbReference>
<dbReference type="GO" id="GO:0005524">
    <property type="term" value="F:ATP binding"/>
    <property type="evidence" value="ECO:0007669"/>
    <property type="project" value="UniProtKB-KW"/>
</dbReference>
<dbReference type="PANTHER" id="PTHR42939:SF3">
    <property type="entry name" value="ABC TRANSPORTER ATP-BINDING COMPONENT"/>
    <property type="match status" value="1"/>
</dbReference>
<dbReference type="InterPro" id="IPR027417">
    <property type="entry name" value="P-loop_NTPase"/>
</dbReference>
<evidence type="ECO:0000256" key="1">
    <source>
        <dbReference type="ARBA" id="ARBA00022448"/>
    </source>
</evidence>
<evidence type="ECO:0000313" key="5">
    <source>
        <dbReference type="EMBL" id="AVM22529.1"/>
    </source>
</evidence>
<keyword evidence="3 5" id="KW-0067">ATP-binding</keyword>
<dbReference type="InterPro" id="IPR003593">
    <property type="entry name" value="AAA+_ATPase"/>
</dbReference>
<name>A0AAD0MJJ6_BACPU</name>
<evidence type="ECO:0000259" key="4">
    <source>
        <dbReference type="PROSITE" id="PS50893"/>
    </source>
</evidence>
<dbReference type="GO" id="GO:0016887">
    <property type="term" value="F:ATP hydrolysis activity"/>
    <property type="evidence" value="ECO:0007669"/>
    <property type="project" value="InterPro"/>
</dbReference>
<dbReference type="EMBL" id="CP027116">
    <property type="protein sequence ID" value="AVM22529.1"/>
    <property type="molecule type" value="Genomic_DNA"/>
</dbReference>
<evidence type="ECO:0000313" key="6">
    <source>
        <dbReference type="Proteomes" id="UP000264960"/>
    </source>
</evidence>
<dbReference type="SUPFAM" id="SSF52540">
    <property type="entry name" value="P-loop containing nucleoside triphosphate hydrolases"/>
    <property type="match status" value="1"/>
</dbReference>